<name>A0A2S8SSB1_9BACT</name>
<keyword evidence="3" id="KW-1185">Reference proteome</keyword>
<dbReference type="PANTHER" id="PTHR38731">
    <property type="entry name" value="LIPL45-RELATED LIPOPROTEIN-RELATED"/>
    <property type="match status" value="1"/>
</dbReference>
<comment type="caution">
    <text evidence="2">The sequence shown here is derived from an EMBL/GenBank/DDBJ whole genome shotgun (WGS) entry which is preliminary data.</text>
</comment>
<protein>
    <submittedName>
        <fullName evidence="2">FecR family protein</fullName>
    </submittedName>
</protein>
<dbReference type="InParanoid" id="A0A2S8SSB1"/>
<gene>
    <name evidence="2" type="ORF">B1R32_10916</name>
</gene>
<dbReference type="AlphaFoldDB" id="A0A2S8SSB1"/>
<dbReference type="Proteomes" id="UP000237684">
    <property type="component" value="Unassembled WGS sequence"/>
</dbReference>
<proteinExistence type="predicted"/>
<accession>A0A2S8SSB1</accession>
<evidence type="ECO:0000313" key="3">
    <source>
        <dbReference type="Proteomes" id="UP000237684"/>
    </source>
</evidence>
<dbReference type="OrthoDB" id="9813091at2"/>
<feature type="domain" description="FecR protein" evidence="1">
    <location>
        <begin position="65"/>
        <end position="166"/>
    </location>
</feature>
<dbReference type="InterPro" id="IPR006860">
    <property type="entry name" value="FecR"/>
</dbReference>
<dbReference type="Pfam" id="PF04773">
    <property type="entry name" value="FecR"/>
    <property type="match status" value="1"/>
</dbReference>
<evidence type="ECO:0000259" key="1">
    <source>
        <dbReference type="Pfam" id="PF04773"/>
    </source>
</evidence>
<organism evidence="2 3">
    <name type="scientific">Abditibacterium utsteinense</name>
    <dbReference type="NCBI Taxonomy" id="1960156"/>
    <lineage>
        <taxon>Bacteria</taxon>
        <taxon>Pseudomonadati</taxon>
        <taxon>Abditibacteriota</taxon>
        <taxon>Abditibacteriia</taxon>
        <taxon>Abditibacteriales</taxon>
        <taxon>Abditibacteriaceae</taxon>
        <taxon>Abditibacterium</taxon>
    </lineage>
</organism>
<reference evidence="2 3" key="1">
    <citation type="journal article" date="2018" name="Syst. Appl. Microbiol.">
        <title>Abditibacterium utsteinense sp. nov., the first cultivated member of candidate phylum FBP, isolated from ice-free Antarctic soil samples.</title>
        <authorList>
            <person name="Tahon G."/>
            <person name="Tytgat B."/>
            <person name="Lebbe L."/>
            <person name="Carlier A."/>
            <person name="Willems A."/>
        </authorList>
    </citation>
    <scope>NUCLEOTIDE SEQUENCE [LARGE SCALE GENOMIC DNA]</scope>
    <source>
        <strain evidence="2 3">LMG 29911</strain>
    </source>
</reference>
<dbReference type="Gene3D" id="2.60.120.1440">
    <property type="match status" value="1"/>
</dbReference>
<evidence type="ECO:0000313" key="2">
    <source>
        <dbReference type="EMBL" id="PQV63677.1"/>
    </source>
</evidence>
<dbReference type="PANTHER" id="PTHR38731:SF3">
    <property type="entry name" value="BLL6125 PROTEIN"/>
    <property type="match status" value="1"/>
</dbReference>
<sequence>MRKPVLLIFANACILIVVFGLLAQSLFIVQRVAQAKWVKGQVMVQRNGVGDFAILSEGSPVQSGDVVRTGAQSSAEFSWQDGTRWKLNPSSRLVIKKSLFNSLKKEEVSRFDLEEGQVLVRVVKNLAPTSSFEVETPNALVGVQDAILSVSAQQGETDVSVFKGSAEVSQSGKNSRFSAMKGQGAKVSASGIQIRATENQSEFLAPPTLLLPELEVKLRTLQGGALWLKGHTEVGNRVSINGEGVPLLGNGVFVKRIEANAKVSGGWKIESTDRYGATASVFKPFVDKTIAPVTTVTTASVIAVPIGAALRRQCP</sequence>
<dbReference type="EMBL" id="NIGF01000009">
    <property type="protein sequence ID" value="PQV63677.1"/>
    <property type="molecule type" value="Genomic_DNA"/>
</dbReference>
<dbReference type="RefSeq" id="WP_105483836.1">
    <property type="nucleotide sequence ID" value="NZ_NIGF01000009.1"/>
</dbReference>